<proteinExistence type="predicted"/>
<evidence type="ECO:0000313" key="2">
    <source>
        <dbReference type="EMBL" id="SJL06047.1"/>
    </source>
</evidence>
<organism evidence="2 3">
    <name type="scientific">Armillaria ostoyae</name>
    <name type="common">Armillaria root rot fungus</name>
    <dbReference type="NCBI Taxonomy" id="47428"/>
    <lineage>
        <taxon>Eukaryota</taxon>
        <taxon>Fungi</taxon>
        <taxon>Dikarya</taxon>
        <taxon>Basidiomycota</taxon>
        <taxon>Agaricomycotina</taxon>
        <taxon>Agaricomycetes</taxon>
        <taxon>Agaricomycetidae</taxon>
        <taxon>Agaricales</taxon>
        <taxon>Marasmiineae</taxon>
        <taxon>Physalacriaceae</taxon>
        <taxon>Armillaria</taxon>
    </lineage>
</organism>
<dbReference type="OrthoDB" id="2506088at2759"/>
<reference evidence="3" key="1">
    <citation type="journal article" date="2017" name="Nat. Ecol. Evol.">
        <title>Genome expansion and lineage-specific genetic innovations in the forest pathogenic fungi Armillaria.</title>
        <authorList>
            <person name="Sipos G."/>
            <person name="Prasanna A.N."/>
            <person name="Walter M.C."/>
            <person name="O'Connor E."/>
            <person name="Balint B."/>
            <person name="Krizsan K."/>
            <person name="Kiss B."/>
            <person name="Hess J."/>
            <person name="Varga T."/>
            <person name="Slot J."/>
            <person name="Riley R."/>
            <person name="Boka B."/>
            <person name="Rigling D."/>
            <person name="Barry K."/>
            <person name="Lee J."/>
            <person name="Mihaltcheva S."/>
            <person name="LaButti K."/>
            <person name="Lipzen A."/>
            <person name="Waldron R."/>
            <person name="Moloney N.M."/>
            <person name="Sperisen C."/>
            <person name="Kredics L."/>
            <person name="Vagvoelgyi C."/>
            <person name="Patrignani A."/>
            <person name="Fitzpatrick D."/>
            <person name="Nagy I."/>
            <person name="Doyle S."/>
            <person name="Anderson J.B."/>
            <person name="Grigoriev I.V."/>
            <person name="Gueldener U."/>
            <person name="Muensterkoetter M."/>
            <person name="Nagy L.G."/>
        </authorList>
    </citation>
    <scope>NUCLEOTIDE SEQUENCE [LARGE SCALE GENOMIC DNA]</scope>
    <source>
        <strain evidence="3">C18/9</strain>
    </source>
</reference>
<feature type="compositionally biased region" description="Basic and acidic residues" evidence="1">
    <location>
        <begin position="1082"/>
        <end position="1098"/>
    </location>
</feature>
<evidence type="ECO:0000313" key="3">
    <source>
        <dbReference type="Proteomes" id="UP000219338"/>
    </source>
</evidence>
<sequence>MSTPNLLPSSSIPGMFADTEEAMVMDSDCLDDSWMRRPLIPITIPEHLTFNPEEERARLHRQYLLMLEQAFSGTDSNTGIEESDETDAFLADEFRALDLESPTDEEDIANFFNGITKDKDYAPYPNKTTALLDILDNLPRLRLSTSQMQMILWLLKETGATDVPSYKVFRQLQADLRELCGSSPKAYTSGLGNHFYVNDIRDSVARDFSNPEIARHLQFYPEETDGPISEVWQAARWKEFSPAQLTPMYARGLRQFYIEELAQLKDGSYVIPHNWIIRDKILHADCTDASFSPEGWTVSSTTRSVAASEFELNFEDIVARLGDSDIVWKDKTTIPEMPNPLRKLAQGDDLYVVMIPVWADDVSGNKSKQYNKHINLYMVNSCLPGHLLQQEYFIRFVSTSPHATSPEQFSALRDQVRPSFLHSETETNPVRCFNAHTKRPCRFILRVPSLPADNPQQSEEASHIGGNGNMGCRKCHTGGPHEHTESDFGYDALHYEGVFRTAQEIRDELQKQLRQAMYGVEKTVSDMQTATGVKDKVAQHWIEQLLAKAKDLKQADPSRSIESVAEELQKWFDDQPGDKINPLLDIAGLDPSQDTPVEILHTILLGIIKYIWHMVHTSMSDTDRDLFAIRLQATNIDGLTVPPIRAAYMMQYRNNLIGKHFKTLMQTMAFHVHDIVTPAQFRLIKAAGALGALLWVPEIENMAQYLKDLDTLIGNVLDAFGDVDPSKILIKIKLHLLPHLLSDIRRFGPAIRNSTEVFECYNAIFRLCSIYSNHQAPSRDIALKFCGMDRLRHMISGGYYWSDGDKKWVQAGKSVLDILHSKPIIQRHLGWVAPTKLTPGLIRMKSKKKAIPVEWSMTKASEYSTRLNVPLSSLWRHGTTVTAQSGDRCAIGSWVIFKDDAMSDLYYVGRVYELLIHEQGASSDATQLVTLESFNLGDSLHPDFDCPVLQRVDSLGGKDFTVIESKLIQFIISVQHDCRLMHCRASLLQPQVQERQIMEKTNHAISHSDDEHFIINMFALHNATLLRKALPRSLTTPRPLYEDRRAHHAEIASLLRTTQAVKRAQTQEKRKATLASNRAKKQAAEEARKEKAPEHDGEYEGEMISDEEEAEESHDEQIPPPRKRRRGGRGTGRS</sequence>
<dbReference type="EMBL" id="FUEG01000006">
    <property type="protein sequence ID" value="SJL06047.1"/>
    <property type="molecule type" value="Genomic_DNA"/>
</dbReference>
<dbReference type="AlphaFoldDB" id="A0A284RBA1"/>
<evidence type="ECO:0000256" key="1">
    <source>
        <dbReference type="SAM" id="MobiDB-lite"/>
    </source>
</evidence>
<dbReference type="PANTHER" id="PTHR31912:SF34">
    <property type="entry name" value="NOTOCHORD-RELATED PROTEIN"/>
    <property type="match status" value="1"/>
</dbReference>
<feature type="region of interest" description="Disordered" evidence="1">
    <location>
        <begin position="1061"/>
        <end position="1134"/>
    </location>
</feature>
<accession>A0A284RBA1</accession>
<dbReference type="Proteomes" id="UP000219338">
    <property type="component" value="Unassembled WGS sequence"/>
</dbReference>
<dbReference type="PANTHER" id="PTHR31912">
    <property type="entry name" value="IP13529P"/>
    <property type="match status" value="1"/>
</dbReference>
<feature type="compositionally biased region" description="Acidic residues" evidence="1">
    <location>
        <begin position="1099"/>
        <end position="1114"/>
    </location>
</feature>
<name>A0A284RBA1_ARMOS</name>
<dbReference type="STRING" id="47428.A0A284RBA1"/>
<gene>
    <name evidence="2" type="ORF">ARMOST_09383</name>
</gene>
<protein>
    <submittedName>
        <fullName evidence="2">Uncharacterized protein</fullName>
    </submittedName>
</protein>
<keyword evidence="3" id="KW-1185">Reference proteome</keyword>
<dbReference type="OMA" id="NANCKCR"/>